<evidence type="ECO:0000256" key="1">
    <source>
        <dbReference type="ARBA" id="ARBA00022723"/>
    </source>
</evidence>
<accession>A0A9D2M8F0</accession>
<dbReference type="AlphaFoldDB" id="A0A9D2M8F0"/>
<dbReference type="PANTHER" id="PTHR10587:SF133">
    <property type="entry name" value="CHITIN DEACETYLASE 1-RELATED"/>
    <property type="match status" value="1"/>
</dbReference>
<proteinExistence type="predicted"/>
<comment type="caution">
    <text evidence="5">The sequence shown here is derived from an EMBL/GenBank/DDBJ whole genome shotgun (WGS) entry which is preliminary data.</text>
</comment>
<dbReference type="Pfam" id="PF01522">
    <property type="entry name" value="Polysacc_deac_1"/>
    <property type="match status" value="1"/>
</dbReference>
<dbReference type="InterPro" id="IPR011330">
    <property type="entry name" value="Glyco_hydro/deAcase_b/a-brl"/>
</dbReference>
<feature type="domain" description="NodB homology" evidence="4">
    <location>
        <begin position="56"/>
        <end position="231"/>
    </location>
</feature>
<dbReference type="Gene3D" id="3.20.20.370">
    <property type="entry name" value="Glycoside hydrolase/deacetylase"/>
    <property type="match status" value="1"/>
</dbReference>
<feature type="signal peptide" evidence="3">
    <location>
        <begin position="1"/>
        <end position="26"/>
    </location>
</feature>
<evidence type="ECO:0000256" key="3">
    <source>
        <dbReference type="SAM" id="SignalP"/>
    </source>
</evidence>
<dbReference type="GO" id="GO:0016810">
    <property type="term" value="F:hydrolase activity, acting on carbon-nitrogen (but not peptide) bonds"/>
    <property type="evidence" value="ECO:0007669"/>
    <property type="project" value="InterPro"/>
</dbReference>
<dbReference type="PANTHER" id="PTHR10587">
    <property type="entry name" value="GLYCOSYL TRANSFERASE-RELATED"/>
    <property type="match status" value="1"/>
</dbReference>
<evidence type="ECO:0000259" key="4">
    <source>
        <dbReference type="PROSITE" id="PS51677"/>
    </source>
</evidence>
<dbReference type="CDD" id="cd10954">
    <property type="entry name" value="CE4_CtAXE_like"/>
    <property type="match status" value="1"/>
</dbReference>
<dbReference type="SUPFAM" id="SSF88713">
    <property type="entry name" value="Glycoside hydrolase/deacetylase"/>
    <property type="match status" value="1"/>
</dbReference>
<dbReference type="Proteomes" id="UP000824208">
    <property type="component" value="Unassembled WGS sequence"/>
</dbReference>
<dbReference type="GO" id="GO:0005975">
    <property type="term" value="P:carbohydrate metabolic process"/>
    <property type="evidence" value="ECO:0007669"/>
    <property type="project" value="InterPro"/>
</dbReference>
<dbReference type="InterPro" id="IPR002509">
    <property type="entry name" value="NODB_dom"/>
</dbReference>
<feature type="chain" id="PRO_5039038689" evidence="3">
    <location>
        <begin position="27"/>
        <end position="255"/>
    </location>
</feature>
<reference evidence="5" key="2">
    <citation type="submission" date="2021-04" db="EMBL/GenBank/DDBJ databases">
        <authorList>
            <person name="Gilroy R."/>
        </authorList>
    </citation>
    <scope>NUCLEOTIDE SEQUENCE</scope>
    <source>
        <strain evidence="5">CHK189-11263</strain>
    </source>
</reference>
<evidence type="ECO:0000313" key="5">
    <source>
        <dbReference type="EMBL" id="HJB56061.1"/>
    </source>
</evidence>
<gene>
    <name evidence="5" type="ORF">H9714_00755</name>
</gene>
<protein>
    <submittedName>
        <fullName evidence="5">Polysaccharide deacetylase family protein</fullName>
    </submittedName>
</protein>
<evidence type="ECO:0000256" key="2">
    <source>
        <dbReference type="ARBA" id="ARBA00022801"/>
    </source>
</evidence>
<keyword evidence="3" id="KW-0732">Signal</keyword>
<dbReference type="EMBL" id="DWYC01000006">
    <property type="protein sequence ID" value="HJB56061.1"/>
    <property type="molecule type" value="Genomic_DNA"/>
</dbReference>
<dbReference type="InterPro" id="IPR050248">
    <property type="entry name" value="Polysacc_deacetylase_ArnD"/>
</dbReference>
<keyword evidence="1" id="KW-0479">Metal-binding</keyword>
<keyword evidence="2" id="KW-0378">Hydrolase</keyword>
<dbReference type="GO" id="GO:0016020">
    <property type="term" value="C:membrane"/>
    <property type="evidence" value="ECO:0007669"/>
    <property type="project" value="TreeGrafter"/>
</dbReference>
<dbReference type="PROSITE" id="PS51677">
    <property type="entry name" value="NODB"/>
    <property type="match status" value="1"/>
</dbReference>
<dbReference type="GO" id="GO:0046872">
    <property type="term" value="F:metal ion binding"/>
    <property type="evidence" value="ECO:0007669"/>
    <property type="project" value="UniProtKB-KW"/>
</dbReference>
<sequence length="255" mass="27279">MGKRAGKRAGRRLLAGLGALCLLALATGGPEPALPVDGVLPEGMEAAPTPTPAQGGLLALTFDDGPRRSTTTALLDGLAERGVKATFFLVGGRVANGMEDLVERMDAEGHQIGIHTYDHVALTGLNRADFDAQVGRTRRLLTGILGHDGFALRPPYGQIDAGVRANAGSPLILWSVDPEDWDTDDAQKVARHLVSHARDGDILLLHDIFPSSVEAALLAVDQLHQRGFYFVTVDELLAQRHIQPEPGKSYRCAYP</sequence>
<evidence type="ECO:0000313" key="6">
    <source>
        <dbReference type="Proteomes" id="UP000824208"/>
    </source>
</evidence>
<organism evidence="5 6">
    <name type="scientific">Candidatus Flavonifractor intestinipullorum</name>
    <dbReference type="NCBI Taxonomy" id="2838587"/>
    <lineage>
        <taxon>Bacteria</taxon>
        <taxon>Bacillati</taxon>
        <taxon>Bacillota</taxon>
        <taxon>Clostridia</taxon>
        <taxon>Eubacteriales</taxon>
        <taxon>Oscillospiraceae</taxon>
        <taxon>Flavonifractor</taxon>
    </lineage>
</organism>
<reference evidence="5" key="1">
    <citation type="journal article" date="2021" name="PeerJ">
        <title>Extensive microbial diversity within the chicken gut microbiome revealed by metagenomics and culture.</title>
        <authorList>
            <person name="Gilroy R."/>
            <person name="Ravi A."/>
            <person name="Getino M."/>
            <person name="Pursley I."/>
            <person name="Horton D.L."/>
            <person name="Alikhan N.F."/>
            <person name="Baker D."/>
            <person name="Gharbi K."/>
            <person name="Hall N."/>
            <person name="Watson M."/>
            <person name="Adriaenssens E.M."/>
            <person name="Foster-Nyarko E."/>
            <person name="Jarju S."/>
            <person name="Secka A."/>
            <person name="Antonio M."/>
            <person name="Oren A."/>
            <person name="Chaudhuri R.R."/>
            <person name="La Ragione R."/>
            <person name="Hildebrand F."/>
            <person name="Pallen M.J."/>
        </authorList>
    </citation>
    <scope>NUCLEOTIDE SEQUENCE</scope>
    <source>
        <strain evidence="5">CHK189-11263</strain>
    </source>
</reference>
<name>A0A9D2M8F0_9FIRM</name>